<evidence type="ECO:0000313" key="2">
    <source>
        <dbReference type="Proteomes" id="UP001233999"/>
    </source>
</evidence>
<name>A0AAD8E2B8_DIPPU</name>
<accession>A0AAD8E2B8</accession>
<keyword evidence="2" id="KW-1185">Reference proteome</keyword>
<feature type="non-terminal residue" evidence="1">
    <location>
        <position position="98"/>
    </location>
</feature>
<organism evidence="1 2">
    <name type="scientific">Diploptera punctata</name>
    <name type="common">Pacific beetle cockroach</name>
    <dbReference type="NCBI Taxonomy" id="6984"/>
    <lineage>
        <taxon>Eukaryota</taxon>
        <taxon>Metazoa</taxon>
        <taxon>Ecdysozoa</taxon>
        <taxon>Arthropoda</taxon>
        <taxon>Hexapoda</taxon>
        <taxon>Insecta</taxon>
        <taxon>Pterygota</taxon>
        <taxon>Neoptera</taxon>
        <taxon>Polyneoptera</taxon>
        <taxon>Dictyoptera</taxon>
        <taxon>Blattodea</taxon>
        <taxon>Blaberoidea</taxon>
        <taxon>Blaberidae</taxon>
        <taxon>Diplopterinae</taxon>
        <taxon>Diploptera</taxon>
    </lineage>
</organism>
<reference evidence="1" key="1">
    <citation type="journal article" date="2023" name="IScience">
        <title>Live-bearing cockroach genome reveals convergent evolutionary mechanisms linked to viviparity in insects and beyond.</title>
        <authorList>
            <person name="Fouks B."/>
            <person name="Harrison M.C."/>
            <person name="Mikhailova A.A."/>
            <person name="Marchal E."/>
            <person name="English S."/>
            <person name="Carruthers M."/>
            <person name="Jennings E.C."/>
            <person name="Chiamaka E.L."/>
            <person name="Frigard R.A."/>
            <person name="Pippel M."/>
            <person name="Attardo G.M."/>
            <person name="Benoit J.B."/>
            <person name="Bornberg-Bauer E."/>
            <person name="Tobe S.S."/>
        </authorList>
    </citation>
    <scope>NUCLEOTIDE SEQUENCE</scope>
    <source>
        <strain evidence="1">Stay&amp;Tobe</strain>
    </source>
</reference>
<sequence length="98" mass="11756">RVKEIDHLLTYHFILHQENLAAKFDESFRSVMKKYDDDDIYHTHNFPCFQHLIEEYSEEEINLQPFIELLTVLHHDFSASSKSLDSELEVRKIVIYTT</sequence>
<proteinExistence type="predicted"/>
<dbReference type="Proteomes" id="UP001233999">
    <property type="component" value="Unassembled WGS sequence"/>
</dbReference>
<comment type="caution">
    <text evidence="1">The sequence shown here is derived from an EMBL/GenBank/DDBJ whole genome shotgun (WGS) entry which is preliminary data.</text>
</comment>
<gene>
    <name evidence="1" type="ORF">L9F63_008154</name>
</gene>
<dbReference type="EMBL" id="JASPKZ010010271">
    <property type="protein sequence ID" value="KAJ9574678.1"/>
    <property type="molecule type" value="Genomic_DNA"/>
</dbReference>
<feature type="non-terminal residue" evidence="1">
    <location>
        <position position="1"/>
    </location>
</feature>
<protein>
    <submittedName>
        <fullName evidence="1">Uncharacterized protein</fullName>
    </submittedName>
</protein>
<evidence type="ECO:0000313" key="1">
    <source>
        <dbReference type="EMBL" id="KAJ9574678.1"/>
    </source>
</evidence>
<reference evidence="1" key="2">
    <citation type="submission" date="2023-05" db="EMBL/GenBank/DDBJ databases">
        <authorList>
            <person name="Fouks B."/>
        </authorList>
    </citation>
    <scope>NUCLEOTIDE SEQUENCE</scope>
    <source>
        <strain evidence="1">Stay&amp;Tobe</strain>
        <tissue evidence="1">Testes</tissue>
    </source>
</reference>
<dbReference type="AlphaFoldDB" id="A0AAD8E2B8"/>